<accession>A0A1L0BWE0</accession>
<dbReference type="EMBL" id="LT635760">
    <property type="protein sequence ID" value="SGZ55671.1"/>
    <property type="molecule type" value="Genomic_DNA"/>
</dbReference>
<dbReference type="InterPro" id="IPR001611">
    <property type="entry name" value="Leu-rich_rpt"/>
</dbReference>
<gene>
    <name evidence="3" type="ORF">SAMEA4029010_CIC11G00000005153</name>
</gene>
<evidence type="ECO:0000313" key="3">
    <source>
        <dbReference type="EMBL" id="SGZ55671.1"/>
    </source>
</evidence>
<name>A0A1L0BWE0_9ASCO</name>
<evidence type="ECO:0000256" key="1">
    <source>
        <dbReference type="ARBA" id="ARBA00022614"/>
    </source>
</evidence>
<protein>
    <submittedName>
        <fullName evidence="3">CIC11C00000005153</fullName>
    </submittedName>
</protein>
<keyword evidence="4" id="KW-1185">Reference proteome</keyword>
<dbReference type="InterPro" id="IPR032675">
    <property type="entry name" value="LRR_dom_sf"/>
</dbReference>
<sequence length="292" mass="33738">MILHVKIGSKLSSLKFPDSVEILDLSDCDIESLEGFEFPVSLIELKLQHNRILELKNLKFPERLRVLNVNFNETKTFYRCDFPNLFRELDAYGNCFINLVEVTFPELEVLEISARSKGKIKNFRSFDFPSTLKVLQADSAFEDLWRTSFPKGLRELEVTVKGGHHRLCFPSALESLKLTFPKSCKSKFSHLDLPVTLLELEITNGKCIEFDWKLPYLQKLVLKNFKGQIITPPSVESLSISVEIGKWLKGISITQRLEQFEINCLHGQFDKEIDVIIESQSKRKQCTIEFFI</sequence>
<proteinExistence type="predicted"/>
<dbReference type="AlphaFoldDB" id="A0A1L0BWE0"/>
<evidence type="ECO:0000256" key="2">
    <source>
        <dbReference type="ARBA" id="ARBA00022737"/>
    </source>
</evidence>
<keyword evidence="2" id="KW-0677">Repeat</keyword>
<dbReference type="PANTHER" id="PTHR46652">
    <property type="entry name" value="LEUCINE-RICH REPEAT AND IQ DOMAIN-CONTAINING PROTEIN 1-RELATED"/>
    <property type="match status" value="1"/>
</dbReference>
<dbReference type="SUPFAM" id="SSF52058">
    <property type="entry name" value="L domain-like"/>
    <property type="match status" value="1"/>
</dbReference>
<dbReference type="Gene3D" id="3.80.10.10">
    <property type="entry name" value="Ribonuclease Inhibitor"/>
    <property type="match status" value="1"/>
</dbReference>
<reference evidence="3 4" key="1">
    <citation type="submission" date="2016-10" db="EMBL/GenBank/DDBJ databases">
        <authorList>
            <person name="de Groot N.N."/>
        </authorList>
    </citation>
    <scope>NUCLEOTIDE SEQUENCE [LARGE SCALE GENOMIC DNA]</scope>
    <source>
        <strain evidence="3 4">CBS 141442</strain>
    </source>
</reference>
<dbReference type="PROSITE" id="PS51450">
    <property type="entry name" value="LRR"/>
    <property type="match status" value="1"/>
</dbReference>
<dbReference type="Proteomes" id="UP000182334">
    <property type="component" value="Chromosome V"/>
</dbReference>
<dbReference type="InterPro" id="IPR050836">
    <property type="entry name" value="SDS22/Internalin_LRR"/>
</dbReference>
<organism evidence="3 4">
    <name type="scientific">Sungouiella intermedia</name>
    <dbReference type="NCBI Taxonomy" id="45354"/>
    <lineage>
        <taxon>Eukaryota</taxon>
        <taxon>Fungi</taxon>
        <taxon>Dikarya</taxon>
        <taxon>Ascomycota</taxon>
        <taxon>Saccharomycotina</taxon>
        <taxon>Pichiomycetes</taxon>
        <taxon>Metschnikowiaceae</taxon>
        <taxon>Sungouiella</taxon>
    </lineage>
</organism>
<dbReference type="OrthoDB" id="4019115at2759"/>
<evidence type="ECO:0000313" key="4">
    <source>
        <dbReference type="Proteomes" id="UP000182334"/>
    </source>
</evidence>
<keyword evidence="1" id="KW-0433">Leucine-rich repeat</keyword>
<dbReference type="PANTHER" id="PTHR46652:SF3">
    <property type="entry name" value="LEUCINE-RICH REPEAT-CONTAINING PROTEIN 9"/>
    <property type="match status" value="1"/>
</dbReference>